<reference evidence="2" key="1">
    <citation type="submission" date="2020-02" db="EMBL/GenBank/DDBJ databases">
        <authorList>
            <person name="Meier V. D."/>
        </authorList>
    </citation>
    <scope>NUCLEOTIDE SEQUENCE</scope>
    <source>
        <strain evidence="2">AVDCRST_MAG55</strain>
    </source>
</reference>
<dbReference type="PROSITE" id="PS51186">
    <property type="entry name" value="GNAT"/>
    <property type="match status" value="1"/>
</dbReference>
<dbReference type="EMBL" id="CADCUZ010000083">
    <property type="protein sequence ID" value="CAA9419320.1"/>
    <property type="molecule type" value="Genomic_DNA"/>
</dbReference>
<dbReference type="InterPro" id="IPR016181">
    <property type="entry name" value="Acyl_CoA_acyltransferase"/>
</dbReference>
<dbReference type="CDD" id="cd04301">
    <property type="entry name" value="NAT_SF"/>
    <property type="match status" value="1"/>
</dbReference>
<evidence type="ECO:0000313" key="2">
    <source>
        <dbReference type="EMBL" id="CAA9419320.1"/>
    </source>
</evidence>
<evidence type="ECO:0000259" key="1">
    <source>
        <dbReference type="PROSITE" id="PS51186"/>
    </source>
</evidence>
<accession>A0A6J4PN58</accession>
<dbReference type="AlphaFoldDB" id="A0A6J4PN58"/>
<dbReference type="Gene3D" id="3.40.630.30">
    <property type="match status" value="1"/>
</dbReference>
<proteinExistence type="predicted"/>
<dbReference type="GO" id="GO:0016747">
    <property type="term" value="F:acyltransferase activity, transferring groups other than amino-acyl groups"/>
    <property type="evidence" value="ECO:0007669"/>
    <property type="project" value="InterPro"/>
</dbReference>
<sequence length="130" mass="14455">MKAEKTSSVVFEAFDAGPHFSGVVEICRSLQWDNFRDDPDLTRRSLAAPGVTTIIAVARDPGRVVGFAQVFGDGILQAHLGLLAVDEKWRRRGIERRLVEEAVARVGAVRMGLIASDENLYFYGSLRHRE</sequence>
<gene>
    <name evidence="2" type="ORF">AVDCRST_MAG55-1874</name>
</gene>
<organism evidence="2">
    <name type="scientific">uncultured Rubrobacteraceae bacterium</name>
    <dbReference type="NCBI Taxonomy" id="349277"/>
    <lineage>
        <taxon>Bacteria</taxon>
        <taxon>Bacillati</taxon>
        <taxon>Actinomycetota</taxon>
        <taxon>Rubrobacteria</taxon>
        <taxon>Rubrobacterales</taxon>
        <taxon>Rubrobacteraceae</taxon>
        <taxon>environmental samples</taxon>
    </lineage>
</organism>
<dbReference type="Pfam" id="PF13508">
    <property type="entry name" value="Acetyltransf_7"/>
    <property type="match status" value="1"/>
</dbReference>
<protein>
    <recommendedName>
        <fullName evidence="1">N-acetyltransferase domain-containing protein</fullName>
    </recommendedName>
</protein>
<dbReference type="SUPFAM" id="SSF55729">
    <property type="entry name" value="Acyl-CoA N-acyltransferases (Nat)"/>
    <property type="match status" value="1"/>
</dbReference>
<name>A0A6J4PN58_9ACTN</name>
<feature type="domain" description="N-acetyltransferase" evidence="1">
    <location>
        <begin position="9"/>
        <end position="130"/>
    </location>
</feature>
<dbReference type="InterPro" id="IPR000182">
    <property type="entry name" value="GNAT_dom"/>
</dbReference>